<dbReference type="InterPro" id="IPR050194">
    <property type="entry name" value="Glycosyltransferase_grp1"/>
</dbReference>
<dbReference type="AlphaFoldDB" id="A0AAP2CJT7"/>
<dbReference type="Proteomes" id="UP001319104">
    <property type="component" value="Unassembled WGS sequence"/>
</dbReference>
<dbReference type="EMBL" id="JAHCMY010000005">
    <property type="protein sequence ID" value="MBS9524516.1"/>
    <property type="molecule type" value="Genomic_DNA"/>
</dbReference>
<evidence type="ECO:0000259" key="1">
    <source>
        <dbReference type="Pfam" id="PF00534"/>
    </source>
</evidence>
<dbReference type="PANTHER" id="PTHR45947:SF15">
    <property type="entry name" value="TEICHURONIC ACID BIOSYNTHESIS GLYCOSYLTRANSFERASE TUAC-RELATED"/>
    <property type="match status" value="1"/>
</dbReference>
<dbReference type="Pfam" id="PF00534">
    <property type="entry name" value="Glycos_transf_1"/>
    <property type="match status" value="1"/>
</dbReference>
<dbReference type="Gene3D" id="3.40.50.2000">
    <property type="entry name" value="Glycogen Phosphorylase B"/>
    <property type="match status" value="2"/>
</dbReference>
<sequence length="369" mass="41161">MKKVVIIGPSPTKTKGGMATVILNQLSSQPEQFGYEYEFLTSHEEGSSLTKSKVAIQSLVKLWEMDNLSLAHIHVASGASFYRKSLLSCICRLKRIPFILHIHACDFDTFYASANPLAKFWIKATLESANKIFVLSNSWKLYLKSIGLTQNVEILHNGVDTNEFSSSPSFAKTIHNFLFIGRLGQRKGTYDLITAIQHLKEQGKLDLLNFYFIGDGEIEKVKQKVNQANLKNHVHLLGWKEGKSKIHYLRNCSTIILPSYNEGLPMALIEAMACGNVVISTTVGGIPDLVEQNKNGYLITPGNIEALVNSISKVIQDQDAAHQIHLNNIKKINENYNLSLLNKKMFGTYRSIIDSNSSSVILNTSNSPF</sequence>
<proteinExistence type="predicted"/>
<feature type="domain" description="Glycosyl transferase family 1" evidence="1">
    <location>
        <begin position="172"/>
        <end position="328"/>
    </location>
</feature>
<evidence type="ECO:0000259" key="2">
    <source>
        <dbReference type="Pfam" id="PF13439"/>
    </source>
</evidence>
<dbReference type="Pfam" id="PF13439">
    <property type="entry name" value="Glyco_transf_4"/>
    <property type="match status" value="1"/>
</dbReference>
<comment type="caution">
    <text evidence="3">The sequence shown here is derived from an EMBL/GenBank/DDBJ whole genome shotgun (WGS) entry which is preliminary data.</text>
</comment>
<dbReference type="RefSeq" id="WP_213945372.1">
    <property type="nucleotide sequence ID" value="NZ_JAHCMY010000005.1"/>
</dbReference>
<accession>A0AAP2CJT7</accession>
<dbReference type="InterPro" id="IPR001296">
    <property type="entry name" value="Glyco_trans_1"/>
</dbReference>
<evidence type="ECO:0000313" key="4">
    <source>
        <dbReference type="Proteomes" id="UP001319104"/>
    </source>
</evidence>
<keyword evidence="4" id="KW-1185">Reference proteome</keyword>
<dbReference type="InterPro" id="IPR028098">
    <property type="entry name" value="Glyco_trans_4-like_N"/>
</dbReference>
<gene>
    <name evidence="3" type="ORF">KI659_10865</name>
</gene>
<evidence type="ECO:0000313" key="3">
    <source>
        <dbReference type="EMBL" id="MBS9524516.1"/>
    </source>
</evidence>
<protein>
    <submittedName>
        <fullName evidence="3">Glycosyltransferase</fullName>
    </submittedName>
</protein>
<dbReference type="SUPFAM" id="SSF53756">
    <property type="entry name" value="UDP-Glycosyltransferase/glycogen phosphorylase"/>
    <property type="match status" value="1"/>
</dbReference>
<feature type="domain" description="Glycosyltransferase subfamily 4-like N-terminal" evidence="2">
    <location>
        <begin position="67"/>
        <end position="162"/>
    </location>
</feature>
<name>A0AAP2CJT7_9BACT</name>
<dbReference type="PANTHER" id="PTHR45947">
    <property type="entry name" value="SULFOQUINOVOSYL TRANSFERASE SQD2"/>
    <property type="match status" value="1"/>
</dbReference>
<dbReference type="GO" id="GO:0016757">
    <property type="term" value="F:glycosyltransferase activity"/>
    <property type="evidence" value="ECO:0007669"/>
    <property type="project" value="InterPro"/>
</dbReference>
<reference evidence="3 4" key="1">
    <citation type="submission" date="2021-05" db="EMBL/GenBank/DDBJ databases">
        <authorList>
            <person name="Zhang Z.D."/>
            <person name="Osman G."/>
        </authorList>
    </citation>
    <scope>NUCLEOTIDE SEQUENCE [LARGE SCALE GENOMIC DNA]</scope>
    <source>
        <strain evidence="3 4">KCTC 32217</strain>
    </source>
</reference>
<organism evidence="3 4">
    <name type="scientific">Litoribacter ruber</name>
    <dbReference type="NCBI Taxonomy" id="702568"/>
    <lineage>
        <taxon>Bacteria</taxon>
        <taxon>Pseudomonadati</taxon>
        <taxon>Bacteroidota</taxon>
        <taxon>Cytophagia</taxon>
        <taxon>Cytophagales</taxon>
        <taxon>Cyclobacteriaceae</taxon>
        <taxon>Litoribacter</taxon>
    </lineage>
</organism>
<dbReference type="CDD" id="cd03801">
    <property type="entry name" value="GT4_PimA-like"/>
    <property type="match status" value="1"/>
</dbReference>